<name>A0A517N908_9BACT</name>
<organism evidence="2 3">
    <name type="scientific">Rubripirellula lacrimiformis</name>
    <dbReference type="NCBI Taxonomy" id="1930273"/>
    <lineage>
        <taxon>Bacteria</taxon>
        <taxon>Pseudomonadati</taxon>
        <taxon>Planctomycetota</taxon>
        <taxon>Planctomycetia</taxon>
        <taxon>Pirellulales</taxon>
        <taxon>Pirellulaceae</taxon>
        <taxon>Rubripirellula</taxon>
    </lineage>
</organism>
<reference evidence="2 3" key="1">
    <citation type="submission" date="2019-02" db="EMBL/GenBank/DDBJ databases">
        <title>Deep-cultivation of Planctomycetes and their phenomic and genomic characterization uncovers novel biology.</title>
        <authorList>
            <person name="Wiegand S."/>
            <person name="Jogler M."/>
            <person name="Boedeker C."/>
            <person name="Pinto D."/>
            <person name="Vollmers J."/>
            <person name="Rivas-Marin E."/>
            <person name="Kohn T."/>
            <person name="Peeters S.H."/>
            <person name="Heuer A."/>
            <person name="Rast P."/>
            <person name="Oberbeckmann S."/>
            <person name="Bunk B."/>
            <person name="Jeske O."/>
            <person name="Meyerdierks A."/>
            <person name="Storesund J.E."/>
            <person name="Kallscheuer N."/>
            <person name="Luecker S."/>
            <person name="Lage O.M."/>
            <person name="Pohl T."/>
            <person name="Merkel B.J."/>
            <person name="Hornburger P."/>
            <person name="Mueller R.-W."/>
            <person name="Bruemmer F."/>
            <person name="Labrenz M."/>
            <person name="Spormann A.M."/>
            <person name="Op den Camp H."/>
            <person name="Overmann J."/>
            <person name="Amann R."/>
            <person name="Jetten M.S.M."/>
            <person name="Mascher T."/>
            <person name="Medema M.H."/>
            <person name="Devos D.P."/>
            <person name="Kaster A.-K."/>
            <person name="Ovreas L."/>
            <person name="Rohde M."/>
            <person name="Galperin M.Y."/>
            <person name="Jogler C."/>
        </authorList>
    </citation>
    <scope>NUCLEOTIDE SEQUENCE [LARGE SCALE GENOMIC DNA]</scope>
    <source>
        <strain evidence="2 3">K22_7</strain>
    </source>
</reference>
<dbReference type="RefSeq" id="WP_145169268.1">
    <property type="nucleotide sequence ID" value="NZ_CP036525.1"/>
</dbReference>
<evidence type="ECO:0000313" key="2">
    <source>
        <dbReference type="EMBL" id="QDT03614.1"/>
    </source>
</evidence>
<feature type="region of interest" description="Disordered" evidence="1">
    <location>
        <begin position="52"/>
        <end position="151"/>
    </location>
</feature>
<evidence type="ECO:0000313" key="3">
    <source>
        <dbReference type="Proteomes" id="UP000318538"/>
    </source>
</evidence>
<protein>
    <submittedName>
        <fullName evidence="2">Uncharacterized protein</fullName>
    </submittedName>
</protein>
<dbReference type="Proteomes" id="UP000318538">
    <property type="component" value="Chromosome"/>
</dbReference>
<feature type="compositionally biased region" description="Basic and acidic residues" evidence="1">
    <location>
        <begin position="52"/>
        <end position="66"/>
    </location>
</feature>
<dbReference type="KEGG" id="rlc:K227x_19980"/>
<feature type="compositionally biased region" description="Low complexity" evidence="1">
    <location>
        <begin position="108"/>
        <end position="142"/>
    </location>
</feature>
<evidence type="ECO:0000256" key="1">
    <source>
        <dbReference type="SAM" id="MobiDB-lite"/>
    </source>
</evidence>
<keyword evidence="3" id="KW-1185">Reference proteome</keyword>
<sequence length="151" mass="16767">MRNLFIIGMLGVAAFMAGWFKINRDGDSTTIEINRAEIREDARKAIEKGREVLDRREMADQERYADGQDASYGSPMGPPIANGYPDQAGYQNQPPQRPTDVYDDRGFGQPAGYGAPAYPPSYGNGYPQGTNQYPGQSAQYPQQPQPNYPVR</sequence>
<dbReference type="AlphaFoldDB" id="A0A517N908"/>
<gene>
    <name evidence="2" type="ORF">K227x_19980</name>
</gene>
<accession>A0A517N908</accession>
<dbReference type="OrthoDB" id="292350at2"/>
<dbReference type="EMBL" id="CP036525">
    <property type="protein sequence ID" value="QDT03614.1"/>
    <property type="molecule type" value="Genomic_DNA"/>
</dbReference>
<proteinExistence type="predicted"/>